<dbReference type="InterPro" id="IPR001351">
    <property type="entry name" value="Ribosomal_uS3_C"/>
</dbReference>
<evidence type="ECO:0000313" key="5">
    <source>
        <dbReference type="EMBL" id="ARX96191.1"/>
    </source>
</evidence>
<sequence length="241" mass="28297">MSQKVNPIGFRLGVLQIWNADFQCYGKLGKNYSIILYNMHKITTYLTRIFKKNNLILGPIFYSIKSNIVIIDCFYVMIATNNTTDFFSSAMNSLQGQKVIRYSEYVLNYWFANFLVFNAFKAHWLSSPLFLATWITTNLKKCISIKKIFLNLEKKLLRDNENLPCIKYSTLGENLFILKGIKIICSGRLRGKRNRMSNKMKKQVGIMPLQTINTYIDYKYSSVFTRFGKFGIRVYYYYEAM</sequence>
<dbReference type="Pfam" id="PF00189">
    <property type="entry name" value="Ribosomal_S3_C"/>
    <property type="match status" value="1"/>
</dbReference>
<feature type="domain" description="Small ribosomal subunit protein uS3 C-terminal" evidence="4">
    <location>
        <begin position="179"/>
        <end position="234"/>
    </location>
</feature>
<reference evidence="5" key="1">
    <citation type="submission" date="2016-11" db="EMBL/GenBank/DDBJ databases">
        <title>Complete Mitochondrail Genome of Compsopogon caeruleus.</title>
        <authorList>
            <person name="Nan F."/>
            <person name="Xie S."/>
            <person name="Feng J."/>
        </authorList>
    </citation>
    <scope>NUCLEOTIDE SEQUENCE</scope>
</reference>
<gene>
    <name evidence="5" type="primary">rps3</name>
</gene>
<evidence type="ECO:0000256" key="1">
    <source>
        <dbReference type="ARBA" id="ARBA00010761"/>
    </source>
</evidence>
<accession>A0A1Z1XBF1</accession>
<dbReference type="GO" id="GO:0003723">
    <property type="term" value="F:RNA binding"/>
    <property type="evidence" value="ECO:0007669"/>
    <property type="project" value="InterPro"/>
</dbReference>
<evidence type="ECO:0000259" key="4">
    <source>
        <dbReference type="Pfam" id="PF00189"/>
    </source>
</evidence>
<keyword evidence="5" id="KW-0496">Mitochondrion</keyword>
<dbReference type="AlphaFoldDB" id="A0A1Z1XBF1"/>
<dbReference type="Gene3D" id="3.30.1140.32">
    <property type="entry name" value="Ribosomal protein S3, C-terminal domain"/>
    <property type="match status" value="1"/>
</dbReference>
<dbReference type="RefSeq" id="YP_009402834.1">
    <property type="nucleotide sequence ID" value="NC_035351.1"/>
</dbReference>
<keyword evidence="3" id="KW-0687">Ribonucleoprotein</keyword>
<proteinExistence type="inferred from homology"/>
<dbReference type="GO" id="GO:0006412">
    <property type="term" value="P:translation"/>
    <property type="evidence" value="ECO:0007669"/>
    <property type="project" value="InterPro"/>
</dbReference>
<dbReference type="GO" id="GO:0003735">
    <property type="term" value="F:structural constituent of ribosome"/>
    <property type="evidence" value="ECO:0007669"/>
    <property type="project" value="InterPro"/>
</dbReference>
<evidence type="ECO:0000256" key="2">
    <source>
        <dbReference type="ARBA" id="ARBA00022980"/>
    </source>
</evidence>
<dbReference type="EMBL" id="KY083068">
    <property type="protein sequence ID" value="ARX96191.1"/>
    <property type="molecule type" value="Genomic_DNA"/>
</dbReference>
<dbReference type="InterPro" id="IPR009019">
    <property type="entry name" value="KH_sf_prok-type"/>
</dbReference>
<dbReference type="SUPFAM" id="SSF54814">
    <property type="entry name" value="Prokaryotic type KH domain (KH-domain type II)"/>
    <property type="match status" value="1"/>
</dbReference>
<dbReference type="GO" id="GO:0005840">
    <property type="term" value="C:ribosome"/>
    <property type="evidence" value="ECO:0007669"/>
    <property type="project" value="UniProtKB-KW"/>
</dbReference>
<name>A0A1Z1XBF1_9RHOD</name>
<protein>
    <submittedName>
        <fullName evidence="5">Ribosomal protein S3</fullName>
    </submittedName>
</protein>
<keyword evidence="2 5" id="KW-0689">Ribosomal protein</keyword>
<comment type="similarity">
    <text evidence="1">Belongs to the universal ribosomal protein uS3 family.</text>
</comment>
<geneLocation type="mitochondrion" evidence="5"/>
<dbReference type="SUPFAM" id="SSF54821">
    <property type="entry name" value="Ribosomal protein S3 C-terminal domain"/>
    <property type="match status" value="1"/>
</dbReference>
<dbReference type="GO" id="GO:1990904">
    <property type="term" value="C:ribonucleoprotein complex"/>
    <property type="evidence" value="ECO:0007669"/>
    <property type="project" value="UniProtKB-KW"/>
</dbReference>
<organism evidence="5">
    <name type="scientific">Compsopogon caeruleus</name>
    <dbReference type="NCBI Taxonomy" id="31354"/>
    <lineage>
        <taxon>Eukaryota</taxon>
        <taxon>Rhodophyta</taxon>
        <taxon>Compsopogonophyceae</taxon>
        <taxon>Compsopogonales</taxon>
        <taxon>Compsopogonaceae</taxon>
        <taxon>Compsopogon</taxon>
    </lineage>
</organism>
<dbReference type="InterPro" id="IPR036419">
    <property type="entry name" value="Ribosomal_S3_C_sf"/>
</dbReference>
<dbReference type="GeneID" id="33366901"/>
<evidence type="ECO:0000256" key="3">
    <source>
        <dbReference type="ARBA" id="ARBA00023274"/>
    </source>
</evidence>